<reference evidence="2 3" key="2">
    <citation type="submission" date="2018-11" db="EMBL/GenBank/DDBJ databases">
        <authorList>
            <consortium name="Pathogen Informatics"/>
        </authorList>
    </citation>
    <scope>NUCLEOTIDE SEQUENCE [LARGE SCALE GENOMIC DNA]</scope>
</reference>
<accession>A0A0N5D7B7</accession>
<feature type="region of interest" description="Disordered" evidence="1">
    <location>
        <begin position="1"/>
        <end position="47"/>
    </location>
</feature>
<proteinExistence type="predicted"/>
<gene>
    <name evidence="2" type="ORF">TCLT_LOCUS8946</name>
</gene>
<sequence>MTDMKETTDSRALNSNKDLGESRITECLSPQSSSNQNQETDDDFGSQDFVNQKTEDELDKLFATRYTMANELYAEVARGFPNQMIVYPWNRAEKRPLNFLYGLIDGQQRFWNEKASRESQWQNNWRNPDHINYKRPKRNPNANFDFNHISCSSKMSR</sequence>
<protein>
    <submittedName>
        <fullName evidence="2 4">Uncharacterized protein</fullName>
    </submittedName>
</protein>
<dbReference type="Proteomes" id="UP000276776">
    <property type="component" value="Unassembled WGS sequence"/>
</dbReference>
<keyword evidence="3" id="KW-1185">Reference proteome</keyword>
<organism evidence="4">
    <name type="scientific">Thelazia callipaeda</name>
    <name type="common">Oriental eyeworm</name>
    <name type="synonym">Parasitic nematode</name>
    <dbReference type="NCBI Taxonomy" id="103827"/>
    <lineage>
        <taxon>Eukaryota</taxon>
        <taxon>Metazoa</taxon>
        <taxon>Ecdysozoa</taxon>
        <taxon>Nematoda</taxon>
        <taxon>Chromadorea</taxon>
        <taxon>Rhabditida</taxon>
        <taxon>Spirurina</taxon>
        <taxon>Spiruromorpha</taxon>
        <taxon>Thelazioidea</taxon>
        <taxon>Thelaziidae</taxon>
        <taxon>Thelazia</taxon>
    </lineage>
</organism>
<dbReference type="STRING" id="103827.A0A0N5D7B7"/>
<dbReference type="EMBL" id="UYYF01004706">
    <property type="protein sequence ID" value="VDN06538.1"/>
    <property type="molecule type" value="Genomic_DNA"/>
</dbReference>
<dbReference type="WBParaSite" id="TCLT_0000895701-mRNA-1">
    <property type="protein sequence ID" value="TCLT_0000895701-mRNA-1"/>
    <property type="gene ID" value="TCLT_0000895701"/>
</dbReference>
<evidence type="ECO:0000313" key="4">
    <source>
        <dbReference type="WBParaSite" id="TCLT_0000895701-mRNA-1"/>
    </source>
</evidence>
<evidence type="ECO:0000256" key="1">
    <source>
        <dbReference type="SAM" id="MobiDB-lite"/>
    </source>
</evidence>
<evidence type="ECO:0000313" key="2">
    <source>
        <dbReference type="EMBL" id="VDN06538.1"/>
    </source>
</evidence>
<feature type="compositionally biased region" description="Polar residues" evidence="1">
    <location>
        <begin position="28"/>
        <end position="38"/>
    </location>
</feature>
<dbReference type="AlphaFoldDB" id="A0A0N5D7B7"/>
<name>A0A0N5D7B7_THECL</name>
<dbReference type="OrthoDB" id="5875297at2759"/>
<reference evidence="4" key="1">
    <citation type="submission" date="2017-02" db="UniProtKB">
        <authorList>
            <consortium name="WormBaseParasite"/>
        </authorList>
    </citation>
    <scope>IDENTIFICATION</scope>
</reference>
<evidence type="ECO:0000313" key="3">
    <source>
        <dbReference type="Proteomes" id="UP000276776"/>
    </source>
</evidence>